<sequence length="97" mass="10847">MLPGGESRRWLRETPLEATPAPEGRTRITPLLRRWAPLPDRLVPTPAVVTNEQLSEQFGEITRPDELNEIVLSVIGLGTQPITRPEFHVPDSTSQIT</sequence>
<name>A0ABP7A9J6_9ACTN</name>
<keyword evidence="3" id="KW-1185">Reference proteome</keyword>
<proteinExistence type="predicted"/>
<evidence type="ECO:0000313" key="2">
    <source>
        <dbReference type="EMBL" id="GAA3627645.1"/>
    </source>
</evidence>
<evidence type="ECO:0000313" key="3">
    <source>
        <dbReference type="Proteomes" id="UP001501074"/>
    </source>
</evidence>
<feature type="compositionally biased region" description="Basic and acidic residues" evidence="1">
    <location>
        <begin position="1"/>
        <end position="15"/>
    </location>
</feature>
<accession>A0ABP7A9J6</accession>
<dbReference type="Proteomes" id="UP001501074">
    <property type="component" value="Unassembled WGS sequence"/>
</dbReference>
<organism evidence="2 3">
    <name type="scientific">Kineosporia mesophila</name>
    <dbReference type="NCBI Taxonomy" id="566012"/>
    <lineage>
        <taxon>Bacteria</taxon>
        <taxon>Bacillati</taxon>
        <taxon>Actinomycetota</taxon>
        <taxon>Actinomycetes</taxon>
        <taxon>Kineosporiales</taxon>
        <taxon>Kineosporiaceae</taxon>
        <taxon>Kineosporia</taxon>
    </lineage>
</organism>
<dbReference type="EMBL" id="BAAAZO010000010">
    <property type="protein sequence ID" value="GAA3627645.1"/>
    <property type="molecule type" value="Genomic_DNA"/>
</dbReference>
<comment type="caution">
    <text evidence="2">The sequence shown here is derived from an EMBL/GenBank/DDBJ whole genome shotgun (WGS) entry which is preliminary data.</text>
</comment>
<gene>
    <name evidence="2" type="ORF">GCM10022223_51180</name>
</gene>
<reference evidence="3" key="1">
    <citation type="journal article" date="2019" name="Int. J. Syst. Evol. Microbiol.">
        <title>The Global Catalogue of Microorganisms (GCM) 10K type strain sequencing project: providing services to taxonomists for standard genome sequencing and annotation.</title>
        <authorList>
            <consortium name="The Broad Institute Genomics Platform"/>
            <consortium name="The Broad Institute Genome Sequencing Center for Infectious Disease"/>
            <person name="Wu L."/>
            <person name="Ma J."/>
        </authorList>
    </citation>
    <scope>NUCLEOTIDE SEQUENCE [LARGE SCALE GENOMIC DNA]</scope>
    <source>
        <strain evidence="3">JCM 16902</strain>
    </source>
</reference>
<protein>
    <submittedName>
        <fullName evidence="2">Uncharacterized protein</fullName>
    </submittedName>
</protein>
<feature type="region of interest" description="Disordered" evidence="1">
    <location>
        <begin position="1"/>
        <end position="25"/>
    </location>
</feature>
<dbReference type="RefSeq" id="WP_231488925.1">
    <property type="nucleotide sequence ID" value="NZ_BAAAZO010000010.1"/>
</dbReference>
<evidence type="ECO:0000256" key="1">
    <source>
        <dbReference type="SAM" id="MobiDB-lite"/>
    </source>
</evidence>